<name>A0A5D4SU86_9BACI</name>
<sequence length="76" mass="8657">MKVRENYRLDSKGVLIACGVYEEGHREIIGLRGTHGESEDSWSNFFDHLKSRGIQSPKMVFSNAHAELVSAIKEFF</sequence>
<dbReference type="AlphaFoldDB" id="A0A5D4SU86"/>
<comment type="function">
    <text evidence="1 6">Required for the transposition of the insertion element.</text>
</comment>
<dbReference type="OrthoDB" id="9779930at2"/>
<comment type="caution">
    <text evidence="7">The sequence shown here is derived from an EMBL/GenBank/DDBJ whole genome shotgun (WGS) entry which is preliminary data.</text>
</comment>
<organism evidence="7 8">
    <name type="scientific">Sutcliffiella horikoshii</name>
    <dbReference type="NCBI Taxonomy" id="79883"/>
    <lineage>
        <taxon>Bacteria</taxon>
        <taxon>Bacillati</taxon>
        <taxon>Bacillota</taxon>
        <taxon>Bacilli</taxon>
        <taxon>Bacillales</taxon>
        <taxon>Bacillaceae</taxon>
        <taxon>Sutcliffiella</taxon>
    </lineage>
</organism>
<comment type="similarity">
    <text evidence="2 6">Belongs to the transposase mutator family.</text>
</comment>
<dbReference type="Proteomes" id="UP000322524">
    <property type="component" value="Unassembled WGS sequence"/>
</dbReference>
<keyword evidence="3 6" id="KW-0815">Transposition</keyword>
<dbReference type="GO" id="GO:0003677">
    <property type="term" value="F:DNA binding"/>
    <property type="evidence" value="ECO:0007669"/>
    <property type="project" value="UniProtKB-UniRule"/>
</dbReference>
<proteinExistence type="inferred from homology"/>
<evidence type="ECO:0000256" key="3">
    <source>
        <dbReference type="ARBA" id="ARBA00022578"/>
    </source>
</evidence>
<dbReference type="PANTHER" id="PTHR33217:SF7">
    <property type="entry name" value="TRANSPOSASE FOR INSERTION SEQUENCE ELEMENT IS1081"/>
    <property type="match status" value="1"/>
</dbReference>
<evidence type="ECO:0000313" key="8">
    <source>
        <dbReference type="Proteomes" id="UP000322524"/>
    </source>
</evidence>
<evidence type="ECO:0000256" key="4">
    <source>
        <dbReference type="ARBA" id="ARBA00023125"/>
    </source>
</evidence>
<dbReference type="GO" id="GO:0006313">
    <property type="term" value="P:DNA transposition"/>
    <property type="evidence" value="ECO:0007669"/>
    <property type="project" value="UniProtKB-UniRule"/>
</dbReference>
<dbReference type="EMBL" id="VTEV01000007">
    <property type="protein sequence ID" value="TYS65808.1"/>
    <property type="molecule type" value="Genomic_DNA"/>
</dbReference>
<evidence type="ECO:0000256" key="6">
    <source>
        <dbReference type="RuleBase" id="RU365089"/>
    </source>
</evidence>
<dbReference type="PANTHER" id="PTHR33217">
    <property type="entry name" value="TRANSPOSASE FOR INSERTION SEQUENCE ELEMENT IS1081"/>
    <property type="match status" value="1"/>
</dbReference>
<evidence type="ECO:0000256" key="1">
    <source>
        <dbReference type="ARBA" id="ARBA00002190"/>
    </source>
</evidence>
<dbReference type="Pfam" id="PF00872">
    <property type="entry name" value="Transposase_mut"/>
    <property type="match status" value="1"/>
</dbReference>
<keyword evidence="5 6" id="KW-0233">DNA recombination</keyword>
<dbReference type="GO" id="GO:0004803">
    <property type="term" value="F:transposase activity"/>
    <property type="evidence" value="ECO:0007669"/>
    <property type="project" value="UniProtKB-UniRule"/>
</dbReference>
<evidence type="ECO:0000256" key="2">
    <source>
        <dbReference type="ARBA" id="ARBA00010961"/>
    </source>
</evidence>
<keyword evidence="4 6" id="KW-0238">DNA-binding</keyword>
<protein>
    <recommendedName>
        <fullName evidence="6">Mutator family transposase</fullName>
    </recommendedName>
</protein>
<keyword evidence="6" id="KW-0814">Transposable element</keyword>
<accession>A0A5D4SU86</accession>
<evidence type="ECO:0000313" key="7">
    <source>
        <dbReference type="EMBL" id="TYS65808.1"/>
    </source>
</evidence>
<dbReference type="InterPro" id="IPR001207">
    <property type="entry name" value="Transposase_mutator"/>
</dbReference>
<gene>
    <name evidence="7" type="ORF">FZC76_18035</name>
</gene>
<reference evidence="7 8" key="1">
    <citation type="submission" date="2019-08" db="EMBL/GenBank/DDBJ databases">
        <title>Bacillus genomes from the desert of Cuatro Cienegas, Coahuila.</title>
        <authorList>
            <person name="Olmedo-Alvarez G."/>
        </authorList>
    </citation>
    <scope>NUCLEOTIDE SEQUENCE [LARGE SCALE GENOMIC DNA]</scope>
    <source>
        <strain evidence="7 8">CH28_1T</strain>
    </source>
</reference>
<evidence type="ECO:0000256" key="5">
    <source>
        <dbReference type="ARBA" id="ARBA00023172"/>
    </source>
</evidence>